<protein>
    <submittedName>
        <fullName evidence="1">Uncharacterized protein</fullName>
    </submittedName>
</protein>
<organism evidence="1 2">
    <name type="scientific">Fusarium decemcellulare</name>
    <dbReference type="NCBI Taxonomy" id="57161"/>
    <lineage>
        <taxon>Eukaryota</taxon>
        <taxon>Fungi</taxon>
        <taxon>Dikarya</taxon>
        <taxon>Ascomycota</taxon>
        <taxon>Pezizomycotina</taxon>
        <taxon>Sordariomycetes</taxon>
        <taxon>Hypocreomycetidae</taxon>
        <taxon>Hypocreales</taxon>
        <taxon>Nectriaceae</taxon>
        <taxon>Fusarium</taxon>
        <taxon>Fusarium decemcellulare species complex</taxon>
    </lineage>
</organism>
<keyword evidence="2" id="KW-1185">Reference proteome</keyword>
<reference evidence="1" key="1">
    <citation type="submission" date="2022-08" db="EMBL/GenBank/DDBJ databases">
        <title>Genome Sequence of Fusarium decemcellulare.</title>
        <authorList>
            <person name="Buettner E."/>
        </authorList>
    </citation>
    <scope>NUCLEOTIDE SEQUENCE</scope>
    <source>
        <strain evidence="1">Babe19</strain>
    </source>
</reference>
<evidence type="ECO:0000313" key="1">
    <source>
        <dbReference type="EMBL" id="KAJ3521257.1"/>
    </source>
</evidence>
<sequence>MENSRRQLSGLACEECRRRKSKCDRVRPICGGCSESGVECAFVEERPKRGPKKGQLRALRARVATLEQQLADQLDSEVSNVTSNTHVTVGIPLDETDLSMNFDASQTSWVEESELMSENIFTADWQDSALVTHETIASPPQLRQISGEAPAISDFPHLMQVDLDQLYFDRVHPLLPMIHRRRYLSWAGQEAIPPARQCLQFAMRAIAASMSFQFRCHSDRLYLMAKQLLEGLDGSELGLPWTSGEIHLEQTQAWLLLAHYELLTTEKYPLPMTVRRALRLVHLSRLHCSDPNELSKGGSLSKTESLDSSDSDFVATEERRRTFWIAFCLDRFMSGYEESLPTIHEEIVSVRLPCPESNFQNSKDVQMGFLDESPDEDCMNLMSPFAEFILAMALFGRCLVHQRMHGATAAVDRENRAFWVRHDWLAAAAEKQASRLSSLRPLPPEPMSIDDEPMHIIVEMLVHGSVLALASANDGVYWKTEKQQRIATTHRKRAHEAALSMARLAKAVTGSTCFKSHPYLPSLLALAISFLTAHSGMPEYESSANDIESAIALLTGFLESLVEVNGLAQKFLEGFKLWWLPDSIGAGTM</sequence>
<dbReference type="EMBL" id="JANRMS010002715">
    <property type="protein sequence ID" value="KAJ3521257.1"/>
    <property type="molecule type" value="Genomic_DNA"/>
</dbReference>
<name>A0ACC1RML6_9HYPO</name>
<proteinExistence type="predicted"/>
<accession>A0ACC1RML6</accession>
<dbReference type="Proteomes" id="UP001148629">
    <property type="component" value="Unassembled WGS sequence"/>
</dbReference>
<gene>
    <name evidence="1" type="ORF">NM208_g13380</name>
</gene>
<comment type="caution">
    <text evidence="1">The sequence shown here is derived from an EMBL/GenBank/DDBJ whole genome shotgun (WGS) entry which is preliminary data.</text>
</comment>
<evidence type="ECO:0000313" key="2">
    <source>
        <dbReference type="Proteomes" id="UP001148629"/>
    </source>
</evidence>